<dbReference type="InterPro" id="IPR050099">
    <property type="entry name" value="SIS_GmhA/DiaA_subfam"/>
</dbReference>
<feature type="binding site" evidence="10">
    <location>
        <position position="168"/>
    </location>
    <ligand>
        <name>substrate</name>
    </ligand>
</feature>
<evidence type="ECO:0000256" key="2">
    <source>
        <dbReference type="ARBA" id="ARBA00003172"/>
    </source>
</evidence>
<dbReference type="PROSITE" id="PS51464">
    <property type="entry name" value="SIS"/>
    <property type="match status" value="1"/>
</dbReference>
<dbReference type="PANTHER" id="PTHR30390">
    <property type="entry name" value="SEDOHEPTULOSE 7-PHOSPHATE ISOMERASE / DNAA INITIATOR-ASSOCIATING FACTOR FOR REPLICATION INITIATION"/>
    <property type="match status" value="1"/>
</dbReference>
<feature type="binding site" evidence="10">
    <location>
        <begin position="48"/>
        <end position="50"/>
    </location>
    <ligand>
        <name>substrate</name>
    </ligand>
</feature>
<keyword evidence="13" id="KW-1185">Reference proteome</keyword>
<proteinExistence type="inferred from homology"/>
<gene>
    <name evidence="10" type="primary">gmhA</name>
    <name evidence="12" type="ORF">CKO31_07500</name>
</gene>
<evidence type="ECO:0000256" key="5">
    <source>
        <dbReference type="ARBA" id="ARBA00022490"/>
    </source>
</evidence>
<keyword evidence="7 10" id="KW-0862">Zinc</keyword>
<dbReference type="SUPFAM" id="SSF53697">
    <property type="entry name" value="SIS domain"/>
    <property type="match status" value="1"/>
</dbReference>
<comment type="catalytic activity">
    <reaction evidence="1 10">
        <text>2 D-sedoheptulose 7-phosphate = D-glycero-alpha-D-manno-heptose 7-phosphate + D-glycero-beta-D-manno-heptose 7-phosphate</text>
        <dbReference type="Rhea" id="RHEA:27489"/>
        <dbReference type="ChEBI" id="CHEBI:57483"/>
        <dbReference type="ChEBI" id="CHEBI:60203"/>
        <dbReference type="ChEBI" id="CHEBI:60204"/>
        <dbReference type="EC" id="5.3.1.28"/>
    </reaction>
</comment>
<evidence type="ECO:0000256" key="4">
    <source>
        <dbReference type="ARBA" id="ARBA00009894"/>
    </source>
</evidence>
<dbReference type="EC" id="5.3.1.28" evidence="10"/>
<keyword evidence="6 10" id="KW-0479">Metal-binding</keyword>
<sequence>MRDLIDATIAAHVAVLQETGALAPAIAELAARAADSLQRGGRVFWMGNGGSAADCQHLAAELVGRFERERPGLASIALTTDSSILTSVANDYGFESVFARQVEALCRDGDVLVGLSTSGNSANVLRAMERAAGRGVYRVGLTGAGGGRLADTCELCLSVPSKVTARIQEAHIVIGHILCDLVEQRVTGRLPDPQAAQGEC</sequence>
<evidence type="ECO:0000256" key="9">
    <source>
        <dbReference type="ARBA" id="ARBA00023277"/>
    </source>
</evidence>
<feature type="binding site" evidence="10">
    <location>
        <position position="61"/>
    </location>
    <ligand>
        <name>substrate</name>
    </ligand>
</feature>
<dbReference type="InterPro" id="IPR035461">
    <property type="entry name" value="GmhA/DiaA"/>
</dbReference>
<dbReference type="GO" id="GO:0016853">
    <property type="term" value="F:isomerase activity"/>
    <property type="evidence" value="ECO:0007669"/>
    <property type="project" value="UniProtKB-KW"/>
</dbReference>
<evidence type="ECO:0000256" key="6">
    <source>
        <dbReference type="ARBA" id="ARBA00022723"/>
    </source>
</evidence>
<dbReference type="InterPro" id="IPR004515">
    <property type="entry name" value="Phosphoheptose_Isoase"/>
</dbReference>
<comment type="caution">
    <text evidence="12">The sequence shown here is derived from an EMBL/GenBank/DDBJ whole genome shotgun (WGS) entry which is preliminary data.</text>
</comment>
<feature type="binding site" evidence="10">
    <location>
        <begin position="90"/>
        <end position="91"/>
    </location>
    <ligand>
        <name>substrate</name>
    </ligand>
</feature>
<comment type="subcellular location">
    <subcellularLocation>
        <location evidence="3 10">Cytoplasm</location>
    </subcellularLocation>
</comment>
<comment type="function">
    <text evidence="2 10">Catalyzes the isomerization of sedoheptulose 7-phosphate in D-glycero-D-manno-heptose 7-phosphate.</text>
</comment>
<evidence type="ECO:0000256" key="1">
    <source>
        <dbReference type="ARBA" id="ARBA00000348"/>
    </source>
</evidence>
<dbReference type="CDD" id="cd05006">
    <property type="entry name" value="SIS_GmhA"/>
    <property type="match status" value="1"/>
</dbReference>
<comment type="pathway">
    <text evidence="10">Carbohydrate biosynthesis; D-glycero-D-manno-heptose 7-phosphate biosynthesis; D-glycero-alpha-D-manno-heptose 7-phosphate and D-glycero-beta-D-manno-heptose 7-phosphate from sedoheptulose 7-phosphate: step 1/1.</text>
</comment>
<keyword evidence="5 10" id="KW-0963">Cytoplasm</keyword>
<feature type="binding site" evidence="10">
    <location>
        <position position="176"/>
    </location>
    <ligand>
        <name>Zn(2+)</name>
        <dbReference type="ChEBI" id="CHEBI:29105"/>
    </ligand>
</feature>
<accession>A0ABS1CF98</accession>
<dbReference type="Proteomes" id="UP000748752">
    <property type="component" value="Unassembled WGS sequence"/>
</dbReference>
<dbReference type="EMBL" id="NRRV01000013">
    <property type="protein sequence ID" value="MBK1630591.1"/>
    <property type="molecule type" value="Genomic_DNA"/>
</dbReference>
<keyword evidence="9 10" id="KW-0119">Carbohydrate metabolism</keyword>
<dbReference type="HAMAP" id="MF_00067">
    <property type="entry name" value="GmhA"/>
    <property type="match status" value="1"/>
</dbReference>
<feature type="binding site" evidence="10">
    <location>
        <position position="121"/>
    </location>
    <ligand>
        <name>substrate</name>
    </ligand>
</feature>
<comment type="similarity">
    <text evidence="4 10">Belongs to the SIS family. GmhA subfamily.</text>
</comment>
<evidence type="ECO:0000256" key="8">
    <source>
        <dbReference type="ARBA" id="ARBA00023235"/>
    </source>
</evidence>
<dbReference type="RefSeq" id="WP_200235598.1">
    <property type="nucleotide sequence ID" value="NZ_NRRV01000013.1"/>
</dbReference>
<protein>
    <recommendedName>
        <fullName evidence="10">Phosphoheptose isomerase</fullName>
        <ecNumber evidence="10">5.3.1.28</ecNumber>
    </recommendedName>
    <alternativeName>
        <fullName evidence="10">Sedoheptulose 7-phosphate isomerase</fullName>
    </alternativeName>
</protein>
<dbReference type="InterPro" id="IPR001347">
    <property type="entry name" value="SIS_dom"/>
</dbReference>
<feature type="binding site" evidence="10">
    <location>
        <position position="61"/>
    </location>
    <ligand>
        <name>Zn(2+)</name>
        <dbReference type="ChEBI" id="CHEBI:29105"/>
    </ligand>
</feature>
<feature type="binding site" evidence="10">
    <location>
        <position position="168"/>
    </location>
    <ligand>
        <name>Zn(2+)</name>
        <dbReference type="ChEBI" id="CHEBI:29105"/>
    </ligand>
</feature>
<feature type="domain" description="SIS" evidence="11">
    <location>
        <begin position="33"/>
        <end position="192"/>
    </location>
</feature>
<evidence type="ECO:0000313" key="12">
    <source>
        <dbReference type="EMBL" id="MBK1630591.1"/>
    </source>
</evidence>
<comment type="miscellaneous">
    <text evidence="10">The reaction produces a racemic mixture of D-glycero-alpha-D-manno-heptose 7-phosphate and D-glycero-beta-D-manno-heptose 7-phosphate.</text>
</comment>
<feature type="binding site" evidence="10">
    <location>
        <begin position="116"/>
        <end position="118"/>
    </location>
    <ligand>
        <name>substrate</name>
    </ligand>
</feature>
<comment type="cofactor">
    <cofactor evidence="10">
        <name>Zn(2+)</name>
        <dbReference type="ChEBI" id="CHEBI:29105"/>
    </cofactor>
    <text evidence="10">Binds 1 zinc ion per subunit.</text>
</comment>
<dbReference type="InterPro" id="IPR046348">
    <property type="entry name" value="SIS_dom_sf"/>
</dbReference>
<evidence type="ECO:0000313" key="13">
    <source>
        <dbReference type="Proteomes" id="UP000748752"/>
    </source>
</evidence>
<evidence type="ECO:0000259" key="11">
    <source>
        <dbReference type="PROSITE" id="PS51464"/>
    </source>
</evidence>
<name>A0ABS1CF98_9GAMM</name>
<dbReference type="Pfam" id="PF13580">
    <property type="entry name" value="SIS_2"/>
    <property type="match status" value="1"/>
</dbReference>
<dbReference type="Gene3D" id="3.40.50.10490">
    <property type="entry name" value="Glucose-6-phosphate isomerase like protein, domain 1"/>
    <property type="match status" value="1"/>
</dbReference>
<organism evidence="12 13">
    <name type="scientific">Thiohalocapsa halophila</name>
    <dbReference type="NCBI Taxonomy" id="69359"/>
    <lineage>
        <taxon>Bacteria</taxon>
        <taxon>Pseudomonadati</taxon>
        <taxon>Pseudomonadota</taxon>
        <taxon>Gammaproteobacteria</taxon>
        <taxon>Chromatiales</taxon>
        <taxon>Chromatiaceae</taxon>
        <taxon>Thiohalocapsa</taxon>
    </lineage>
</organism>
<evidence type="ECO:0000256" key="10">
    <source>
        <dbReference type="HAMAP-Rule" id="MF_00067"/>
    </source>
</evidence>
<evidence type="ECO:0000256" key="3">
    <source>
        <dbReference type="ARBA" id="ARBA00004496"/>
    </source>
</evidence>
<comment type="subunit">
    <text evidence="10">Homotetramer.</text>
</comment>
<feature type="binding site" evidence="10">
    <location>
        <position position="57"/>
    </location>
    <ligand>
        <name>Zn(2+)</name>
        <dbReference type="ChEBI" id="CHEBI:29105"/>
    </ligand>
</feature>
<reference evidence="12 13" key="1">
    <citation type="journal article" date="2020" name="Microorganisms">
        <title>Osmotic Adaptation and Compatible Solute Biosynthesis of Phototrophic Bacteria as Revealed from Genome Analyses.</title>
        <authorList>
            <person name="Imhoff J.F."/>
            <person name="Rahn T."/>
            <person name="Kunzel S."/>
            <person name="Keller A."/>
            <person name="Neulinger S.C."/>
        </authorList>
    </citation>
    <scope>NUCLEOTIDE SEQUENCE [LARGE SCALE GENOMIC DNA]</scope>
    <source>
        <strain evidence="12 13">DSM 6210</strain>
    </source>
</reference>
<evidence type="ECO:0000256" key="7">
    <source>
        <dbReference type="ARBA" id="ARBA00022833"/>
    </source>
</evidence>
<keyword evidence="8 10" id="KW-0413">Isomerase</keyword>